<evidence type="ECO:0000256" key="5">
    <source>
        <dbReference type="ARBA" id="ARBA00022725"/>
    </source>
</evidence>
<keyword evidence="9" id="KW-0807">Transducer</keyword>
<feature type="transmembrane region" description="Helical" evidence="10">
    <location>
        <begin position="44"/>
        <end position="65"/>
    </location>
</feature>
<keyword evidence="2" id="KW-1003">Cell membrane</keyword>
<dbReference type="PANTHER" id="PTHR21137:SF35">
    <property type="entry name" value="ODORANT RECEPTOR 19A-RELATED"/>
    <property type="match status" value="1"/>
</dbReference>
<proteinExistence type="predicted"/>
<name>A0A182PN46_9DIPT</name>
<accession>A0A182PN46</accession>
<feature type="transmembrane region" description="Helical" evidence="10">
    <location>
        <begin position="177"/>
        <end position="199"/>
    </location>
</feature>
<keyword evidence="4 10" id="KW-0812">Transmembrane</keyword>
<evidence type="ECO:0000256" key="1">
    <source>
        <dbReference type="ARBA" id="ARBA00004651"/>
    </source>
</evidence>
<dbReference type="GO" id="GO:0005549">
    <property type="term" value="F:odorant binding"/>
    <property type="evidence" value="ECO:0007669"/>
    <property type="project" value="InterPro"/>
</dbReference>
<keyword evidence="7 10" id="KW-0472">Membrane</keyword>
<dbReference type="VEuPathDB" id="VectorBase:AEPI008370"/>
<evidence type="ECO:0000256" key="8">
    <source>
        <dbReference type="ARBA" id="ARBA00023170"/>
    </source>
</evidence>
<feature type="transmembrane region" description="Helical" evidence="10">
    <location>
        <begin position="278"/>
        <end position="300"/>
    </location>
</feature>
<evidence type="ECO:0000256" key="10">
    <source>
        <dbReference type="SAM" id="Phobius"/>
    </source>
</evidence>
<evidence type="ECO:0000313" key="11">
    <source>
        <dbReference type="EnsemblMetazoa" id="AEPI008370-PA"/>
    </source>
</evidence>
<sequence>MLLWAYARQKLSPVLDLRPDTDFFVLLKWQFIFHAIQLKTNRRWLRALFLLYQLLFPAQTVIWLYRTWAEAFIEHNTTLAVSLLCGQFTLFSIVLRYALLLRNHGQLTPVQDYINSQRFLGRHRKAQELRQRALRTNNILILVLMVYGLSNFCIYEASNLQWHEIFRMPQYLVKSNWPLAMTLQIIMHPMTYVGLGAFISSFVSVHTMLTCLHAELLLVEYAFQGLLERVERHVEQTPMEADERRQFFWWTFNRELGICVKEHCEVLRHIRKVNRVNSFSITVQYYTALLALAIDTFFISYYGLNFVSFCVLIFSILLVFEWYYCCKLVENLKASNERIGWTLYNDKWPAWLKYGMRQSACLRQFRMTLSIVLLVSQRSLPFRGSDIVEVSWQTFGTLLKTSYSIMMFLIELRKLNR</sequence>
<keyword evidence="6 10" id="KW-1133">Transmembrane helix</keyword>
<dbReference type="Pfam" id="PF02949">
    <property type="entry name" value="7tm_6"/>
    <property type="match status" value="1"/>
</dbReference>
<evidence type="ECO:0000256" key="4">
    <source>
        <dbReference type="ARBA" id="ARBA00022692"/>
    </source>
</evidence>
<keyword evidence="12" id="KW-1185">Reference proteome</keyword>
<dbReference type="PANTHER" id="PTHR21137">
    <property type="entry name" value="ODORANT RECEPTOR"/>
    <property type="match status" value="1"/>
</dbReference>
<keyword evidence="8" id="KW-0675">Receptor</keyword>
<dbReference type="GO" id="GO:0007165">
    <property type="term" value="P:signal transduction"/>
    <property type="evidence" value="ECO:0007669"/>
    <property type="project" value="UniProtKB-KW"/>
</dbReference>
<feature type="transmembrane region" description="Helical" evidence="10">
    <location>
        <begin position="77"/>
        <end position="99"/>
    </location>
</feature>
<evidence type="ECO:0000313" key="12">
    <source>
        <dbReference type="Proteomes" id="UP000075885"/>
    </source>
</evidence>
<reference evidence="11" key="2">
    <citation type="submission" date="2020-05" db="UniProtKB">
        <authorList>
            <consortium name="EnsemblMetazoa"/>
        </authorList>
    </citation>
    <scope>IDENTIFICATION</scope>
    <source>
        <strain evidence="11">Epiroticus2</strain>
    </source>
</reference>
<keyword evidence="5" id="KW-0552">Olfaction</keyword>
<protein>
    <submittedName>
        <fullName evidence="11">Uncharacterized protein</fullName>
    </submittedName>
</protein>
<reference evidence="12" key="1">
    <citation type="submission" date="2013-03" db="EMBL/GenBank/DDBJ databases">
        <title>The Genome Sequence of Anopheles epiroticus epiroticus2.</title>
        <authorList>
            <consortium name="The Broad Institute Genomics Platform"/>
            <person name="Neafsey D.E."/>
            <person name="Howell P."/>
            <person name="Walker B."/>
            <person name="Young S.K."/>
            <person name="Zeng Q."/>
            <person name="Gargeya S."/>
            <person name="Fitzgerald M."/>
            <person name="Haas B."/>
            <person name="Abouelleil A."/>
            <person name="Allen A.W."/>
            <person name="Alvarado L."/>
            <person name="Arachchi H.M."/>
            <person name="Berlin A.M."/>
            <person name="Chapman S.B."/>
            <person name="Gainer-Dewar J."/>
            <person name="Goldberg J."/>
            <person name="Griggs A."/>
            <person name="Gujja S."/>
            <person name="Hansen M."/>
            <person name="Howarth C."/>
            <person name="Imamovic A."/>
            <person name="Ireland A."/>
            <person name="Larimer J."/>
            <person name="McCowan C."/>
            <person name="Murphy C."/>
            <person name="Pearson M."/>
            <person name="Poon T.W."/>
            <person name="Priest M."/>
            <person name="Roberts A."/>
            <person name="Saif S."/>
            <person name="Shea T."/>
            <person name="Sisk P."/>
            <person name="Sykes S."/>
            <person name="Wortman J."/>
            <person name="Nusbaum C."/>
            <person name="Birren B."/>
        </authorList>
    </citation>
    <scope>NUCLEOTIDE SEQUENCE [LARGE SCALE GENOMIC DNA]</scope>
    <source>
        <strain evidence="12">Epiroticus2</strain>
    </source>
</reference>
<dbReference type="InterPro" id="IPR004117">
    <property type="entry name" value="7tm6_olfct_rcpt"/>
</dbReference>
<evidence type="ECO:0000256" key="7">
    <source>
        <dbReference type="ARBA" id="ARBA00023136"/>
    </source>
</evidence>
<comment type="subcellular location">
    <subcellularLocation>
        <location evidence="1">Cell membrane</location>
        <topology evidence="1">Multi-pass membrane protein</topology>
    </subcellularLocation>
</comment>
<feature type="transmembrane region" description="Helical" evidence="10">
    <location>
        <begin position="139"/>
        <end position="157"/>
    </location>
</feature>
<organism evidence="11 12">
    <name type="scientific">Anopheles epiroticus</name>
    <dbReference type="NCBI Taxonomy" id="199890"/>
    <lineage>
        <taxon>Eukaryota</taxon>
        <taxon>Metazoa</taxon>
        <taxon>Ecdysozoa</taxon>
        <taxon>Arthropoda</taxon>
        <taxon>Hexapoda</taxon>
        <taxon>Insecta</taxon>
        <taxon>Pterygota</taxon>
        <taxon>Neoptera</taxon>
        <taxon>Endopterygota</taxon>
        <taxon>Diptera</taxon>
        <taxon>Nematocera</taxon>
        <taxon>Culicoidea</taxon>
        <taxon>Culicidae</taxon>
        <taxon>Anophelinae</taxon>
        <taxon>Anopheles</taxon>
    </lineage>
</organism>
<evidence type="ECO:0000256" key="9">
    <source>
        <dbReference type="ARBA" id="ARBA00023224"/>
    </source>
</evidence>
<dbReference type="Proteomes" id="UP000075885">
    <property type="component" value="Unassembled WGS sequence"/>
</dbReference>
<evidence type="ECO:0000256" key="2">
    <source>
        <dbReference type="ARBA" id="ARBA00022475"/>
    </source>
</evidence>
<evidence type="ECO:0000256" key="3">
    <source>
        <dbReference type="ARBA" id="ARBA00022606"/>
    </source>
</evidence>
<feature type="transmembrane region" description="Helical" evidence="10">
    <location>
        <begin position="306"/>
        <end position="325"/>
    </location>
</feature>
<keyword evidence="3" id="KW-0716">Sensory transduction</keyword>
<dbReference type="GO" id="GO:0004984">
    <property type="term" value="F:olfactory receptor activity"/>
    <property type="evidence" value="ECO:0007669"/>
    <property type="project" value="InterPro"/>
</dbReference>
<dbReference type="AlphaFoldDB" id="A0A182PN46"/>
<evidence type="ECO:0000256" key="6">
    <source>
        <dbReference type="ARBA" id="ARBA00022989"/>
    </source>
</evidence>
<dbReference type="EnsemblMetazoa" id="AEPI008370-RA">
    <property type="protein sequence ID" value="AEPI008370-PA"/>
    <property type="gene ID" value="AEPI008370"/>
</dbReference>
<dbReference type="GO" id="GO:0005886">
    <property type="term" value="C:plasma membrane"/>
    <property type="evidence" value="ECO:0007669"/>
    <property type="project" value="UniProtKB-SubCell"/>
</dbReference>